<accession>U6RGG2</accession>
<comment type="caution">
    <text evidence="2">The sequence shown here is derived from an EMBL/GenBank/DDBJ whole genome shotgun (WGS) entry which is preliminary data.</text>
</comment>
<dbReference type="Proteomes" id="UP000017831">
    <property type="component" value="Unassembled WGS sequence"/>
</dbReference>
<organism evidence="2 3">
    <name type="scientific">Phocaeicola massiliensis B84634 = Timone 84634 = DSM 17679 = JCM 13223</name>
    <dbReference type="NCBI Taxonomy" id="1121098"/>
    <lineage>
        <taxon>Bacteria</taxon>
        <taxon>Pseudomonadati</taxon>
        <taxon>Bacteroidota</taxon>
        <taxon>Bacteroidia</taxon>
        <taxon>Bacteroidales</taxon>
        <taxon>Bacteroidaceae</taxon>
        <taxon>Phocaeicola</taxon>
    </lineage>
</organism>
<evidence type="ECO:0000256" key="1">
    <source>
        <dbReference type="SAM" id="Phobius"/>
    </source>
</evidence>
<dbReference type="RefSeq" id="WP_005939290.1">
    <property type="nucleotide sequence ID" value="NZ_KB890375.1"/>
</dbReference>
<evidence type="ECO:0000313" key="3">
    <source>
        <dbReference type="Proteomes" id="UP000017831"/>
    </source>
</evidence>
<protein>
    <submittedName>
        <fullName evidence="2">Uncharacterized protein</fullName>
    </submittedName>
</protein>
<keyword evidence="1" id="KW-0472">Membrane</keyword>
<dbReference type="STRING" id="1121098.HMPREF1534_01561"/>
<reference evidence="2 3" key="1">
    <citation type="submission" date="2013-04" db="EMBL/GenBank/DDBJ databases">
        <title>The Genome Sequence of Bacteroides massiliensis DSM 17679.</title>
        <authorList>
            <consortium name="The Broad Institute Genomics Platform"/>
            <person name="Earl A."/>
            <person name="Ward D."/>
            <person name="Feldgarden M."/>
            <person name="Gevers D."/>
            <person name="Martens E."/>
            <person name="Fenner L."/>
            <person name="Roux V."/>
            <person name="Mallet M.N."/>
            <person name="Raoult D."/>
            <person name="Walker B."/>
            <person name="Young S."/>
            <person name="Zeng Q."/>
            <person name="Gargeya S."/>
            <person name="Fitzgerald M."/>
            <person name="Haas B."/>
            <person name="Abouelleil A."/>
            <person name="Allen A.W."/>
            <person name="Alvarado L."/>
            <person name="Arachchi H.M."/>
            <person name="Berlin A.M."/>
            <person name="Chapman S.B."/>
            <person name="Gainer-Dewar J."/>
            <person name="Goldberg J."/>
            <person name="Griggs A."/>
            <person name="Gujja S."/>
            <person name="Hansen M."/>
            <person name="Howarth C."/>
            <person name="Imamovic A."/>
            <person name="Ireland A."/>
            <person name="Larimer J."/>
            <person name="McCowan C."/>
            <person name="Murphy C."/>
            <person name="Pearson M."/>
            <person name="Poon T.W."/>
            <person name="Priest M."/>
            <person name="Roberts A."/>
            <person name="Saif S."/>
            <person name="Shea T."/>
            <person name="Sisk P."/>
            <person name="Sykes S."/>
            <person name="Wortman J."/>
            <person name="Nusbaum C."/>
            <person name="Birren B."/>
        </authorList>
    </citation>
    <scope>NUCLEOTIDE SEQUENCE [LARGE SCALE GENOMIC DNA]</scope>
    <source>
        <strain evidence="3">B84634 / Timone 84634 / DSM 17679 / JCM 13223</strain>
    </source>
</reference>
<sequence>MELTNKNIEEYINRFLDGETTNAEEQAIYRFFCTGNVPAHLKEYAPMFAWYEGGMQGEPKPQAMEDTKVEKRKTFSLRIPVTAWSAGIAAMVVVTLGLGLLVFSGQNLAKNHKWSCYDGSYIEVNGKRITDVKKIMPCIIETLEYANEVEQLARQRIDEIHRSEQEIKEKEDLVNN</sequence>
<evidence type="ECO:0000313" key="2">
    <source>
        <dbReference type="EMBL" id="EOA55575.1"/>
    </source>
</evidence>
<keyword evidence="1" id="KW-0812">Transmembrane</keyword>
<proteinExistence type="predicted"/>
<dbReference type="PATRIC" id="fig|1121098.3.peg.1586"/>
<dbReference type="GeneID" id="60062454"/>
<name>U6RGG2_9BACT</name>
<keyword evidence="3" id="KW-1185">Reference proteome</keyword>
<feature type="transmembrane region" description="Helical" evidence="1">
    <location>
        <begin position="81"/>
        <end position="103"/>
    </location>
</feature>
<dbReference type="AlphaFoldDB" id="U6RGG2"/>
<keyword evidence="1" id="KW-1133">Transmembrane helix</keyword>
<dbReference type="OrthoDB" id="1047971at2"/>
<dbReference type="HOGENOM" id="CLU_119523_1_0_10"/>
<dbReference type="EMBL" id="AQHY01000019">
    <property type="protein sequence ID" value="EOA55575.1"/>
    <property type="molecule type" value="Genomic_DNA"/>
</dbReference>
<dbReference type="eggNOG" id="ENOG50301AS">
    <property type="taxonomic scope" value="Bacteria"/>
</dbReference>
<gene>
    <name evidence="2" type="ORF">HMPREF1534_01561</name>
</gene>